<feature type="transmembrane region" description="Helical" evidence="1">
    <location>
        <begin position="53"/>
        <end position="75"/>
    </location>
</feature>
<evidence type="ECO:0000256" key="1">
    <source>
        <dbReference type="SAM" id="Phobius"/>
    </source>
</evidence>
<gene>
    <name evidence="2" type="ORF">cpL1_0823</name>
</gene>
<organism evidence="2 3">
    <name type="scientific">Chlamydia pecorum</name>
    <dbReference type="NCBI Taxonomy" id="85991"/>
    <lineage>
        <taxon>Bacteria</taxon>
        <taxon>Pseudomonadati</taxon>
        <taxon>Chlamydiota</taxon>
        <taxon>Chlamydiia</taxon>
        <taxon>Chlamydiales</taxon>
        <taxon>Chlamydiaceae</taxon>
        <taxon>Chlamydia/Chlamydophila group</taxon>
        <taxon>Chlamydia</taxon>
    </lineage>
</organism>
<keyword evidence="1" id="KW-0812">Transmembrane</keyword>
<accession>A0AA40PPX2</accession>
<evidence type="ECO:0000313" key="2">
    <source>
        <dbReference type="EMBL" id="KTF28506.1"/>
    </source>
</evidence>
<keyword evidence="1" id="KW-0472">Membrane</keyword>
<comment type="caution">
    <text evidence="2">The sequence shown here is derived from an EMBL/GenBank/DDBJ whole genome shotgun (WGS) entry which is preliminary data.</text>
</comment>
<sequence>MFFPITLRKGVWYCFSEYQVLKRRFLLSFFSSVFILSCMLSVLGGAFGYSSVFVYIFLALAIFSSLLLAYIFFVVPTYRGVVTNLEKIRLPLRKERELPSCPFVREYGHILGIKSFIWDCRVNRKVAEGSSISYGDGFRDQRYNIFVEEATSGYTQEHKQNYRYLLGIAELIDHPKISEERKIAAIEILMDSMQYCNLGKMEGLNKAYSVLVSSLEEDVEQSIFFHIAKLKEILITEPWKYQVDHVEYWNAARSSLLCKEWGLPPLPLDIKLNILLDNKGLQRMRKSLKRTFCDVFRFIRAIQALINEEMTISYHSKYHDFLVKIIRKSELKEGQTAEDFVAENFYCSEGTEILESGVARILSALNLLLERKDSSLLYCSSE</sequence>
<dbReference type="Proteomes" id="UP000054301">
    <property type="component" value="Unassembled WGS sequence"/>
</dbReference>
<feature type="transmembrane region" description="Helical" evidence="1">
    <location>
        <begin position="25"/>
        <end position="47"/>
    </location>
</feature>
<reference evidence="2 3" key="1">
    <citation type="submission" date="2015-06" db="EMBL/GenBank/DDBJ databases">
        <title>More than comparative genomics: Whole genome sequencing reveals elusive C. pecorum plasmid and re-evaluates genetic differences and phylogenetic relationships between C. pecorum from pig, cattle, sheep and koala hosts.</title>
        <authorList>
            <person name="Jelocnik M."/>
            <person name="Bachmann N.L."/>
            <person name="Kaltenboeck B."/>
            <person name="Waugh C."/>
            <person name="Woolford L."/>
            <person name="Speight N."/>
            <person name="Gillett A."/>
            <person name="Higgins D."/>
            <person name="Flanagan C."/>
            <person name="Myers G."/>
            <person name="Timms P."/>
            <person name="Polkinghorne A."/>
        </authorList>
    </citation>
    <scope>NUCLEOTIDE SEQUENCE [LARGE SCALE GENOMIC DNA]</scope>
    <source>
        <strain evidence="2 3">L1</strain>
    </source>
</reference>
<dbReference type="AlphaFoldDB" id="A0AA40PPX2"/>
<evidence type="ECO:0000313" key="3">
    <source>
        <dbReference type="Proteomes" id="UP000054301"/>
    </source>
</evidence>
<protein>
    <submittedName>
        <fullName evidence="2">Uncharacterized protein</fullName>
    </submittedName>
</protein>
<proteinExistence type="predicted"/>
<dbReference type="EMBL" id="LFRH01000004">
    <property type="protein sequence ID" value="KTF28506.1"/>
    <property type="molecule type" value="Genomic_DNA"/>
</dbReference>
<keyword evidence="1" id="KW-1133">Transmembrane helix</keyword>
<name>A0AA40PPX2_9CHLA</name>